<evidence type="ECO:0000256" key="5">
    <source>
        <dbReference type="ARBA" id="ARBA00022989"/>
    </source>
</evidence>
<dbReference type="PANTHER" id="PTHR42718:SF46">
    <property type="entry name" value="BLR6921 PROTEIN"/>
    <property type="match status" value="1"/>
</dbReference>
<comment type="subcellular location">
    <subcellularLocation>
        <location evidence="1">Cell membrane</location>
        <topology evidence="1">Multi-pass membrane protein</topology>
    </subcellularLocation>
</comment>
<feature type="transmembrane region" description="Helical" evidence="7">
    <location>
        <begin position="262"/>
        <end position="285"/>
    </location>
</feature>
<dbReference type="InterPro" id="IPR005829">
    <property type="entry name" value="Sugar_transporter_CS"/>
</dbReference>
<dbReference type="NCBIfam" id="TIGR00711">
    <property type="entry name" value="efflux_EmrB"/>
    <property type="match status" value="1"/>
</dbReference>
<keyword evidence="5 7" id="KW-1133">Transmembrane helix</keyword>
<dbReference type="EMBL" id="SPSF01000002">
    <property type="protein sequence ID" value="MPQ60532.1"/>
    <property type="molecule type" value="Genomic_DNA"/>
</dbReference>
<dbReference type="RefSeq" id="WP_152749519.1">
    <property type="nucleotide sequence ID" value="NZ_JAHLDS010000022.1"/>
</dbReference>
<dbReference type="PROSITE" id="PS50850">
    <property type="entry name" value="MFS"/>
    <property type="match status" value="1"/>
</dbReference>
<dbReference type="GO" id="GO:0022857">
    <property type="term" value="F:transmembrane transporter activity"/>
    <property type="evidence" value="ECO:0007669"/>
    <property type="project" value="InterPro"/>
</dbReference>
<evidence type="ECO:0000256" key="7">
    <source>
        <dbReference type="SAM" id="Phobius"/>
    </source>
</evidence>
<keyword evidence="6 7" id="KW-0472">Membrane</keyword>
<evidence type="ECO:0000256" key="6">
    <source>
        <dbReference type="ARBA" id="ARBA00023136"/>
    </source>
</evidence>
<dbReference type="Pfam" id="PF07690">
    <property type="entry name" value="MFS_1"/>
    <property type="match status" value="1"/>
</dbReference>
<keyword evidence="4 7" id="KW-0812">Transmembrane</keyword>
<feature type="transmembrane region" description="Helical" evidence="7">
    <location>
        <begin position="297"/>
        <end position="316"/>
    </location>
</feature>
<accession>A0A5N7IHS6</accession>
<sequence>MKKIDYKWTALSCTTLGALFSVLSGSTLLIALPSIMKDLHTSMSIVTWTIMGYMLVMTILVPSIGRMADMVGRKKLYVSGFAVFTLTSILCSISQTGLQLLVFRMIQAVGGALMVANSTAIVADAFPKRELGKALGINSMIICVASVAGPILGGFLISIGWRSIFYINIPIGIIGTFWAAFKLKETKVPFEKQKFDINGTVAFSAGMLALLTALTLGGFSGWFNIYVLTLFLVAIILLTLFVKIENTVEAPMLDLRLLKTRVLAFAFAANFLNGVARGAVTFLLIFYLQGVKGVDPMLAGILLSPFAIAMMIVSPFSGWLSDKYGVRILSSVGLLISAVGLAGLMIIKPDTPIIELIIWMSIMGFGSGMFFAPNTSAIMGGVPADKRGIAAGLRTMLTNAGMVLSIAICMAIISSSISPDAMQALFVGSQVGGQGIATGQFITGLRTAFTLCFVFSLLAAFISYLRGPSAVWEEEEEEEEKEDRVYN</sequence>
<dbReference type="Gene3D" id="1.20.1250.20">
    <property type="entry name" value="MFS general substrate transporter like domains"/>
    <property type="match status" value="1"/>
</dbReference>
<dbReference type="PANTHER" id="PTHR42718">
    <property type="entry name" value="MAJOR FACILITATOR SUPERFAMILY MULTIDRUG TRANSPORTER MFSC"/>
    <property type="match status" value="1"/>
</dbReference>
<dbReference type="PRINTS" id="PR01036">
    <property type="entry name" value="TCRTETB"/>
</dbReference>
<evidence type="ECO:0000256" key="4">
    <source>
        <dbReference type="ARBA" id="ARBA00022692"/>
    </source>
</evidence>
<feature type="transmembrane region" description="Helical" evidence="7">
    <location>
        <begin position="353"/>
        <end position="372"/>
    </location>
</feature>
<feature type="transmembrane region" description="Helical" evidence="7">
    <location>
        <begin position="101"/>
        <end position="123"/>
    </location>
</feature>
<feature type="transmembrane region" description="Helical" evidence="7">
    <location>
        <begin position="448"/>
        <end position="465"/>
    </location>
</feature>
<name>A0A5N7IHS6_9CLOT</name>
<dbReference type="InterPro" id="IPR036259">
    <property type="entry name" value="MFS_trans_sf"/>
</dbReference>
<feature type="domain" description="Major facilitator superfamily (MFS) profile" evidence="8">
    <location>
        <begin position="10"/>
        <end position="471"/>
    </location>
</feature>
<evidence type="ECO:0000256" key="1">
    <source>
        <dbReference type="ARBA" id="ARBA00004651"/>
    </source>
</evidence>
<dbReference type="Proteomes" id="UP000342249">
    <property type="component" value="Unassembled WGS sequence"/>
</dbReference>
<dbReference type="SUPFAM" id="SSF103473">
    <property type="entry name" value="MFS general substrate transporter"/>
    <property type="match status" value="2"/>
</dbReference>
<keyword evidence="3" id="KW-1003">Cell membrane</keyword>
<feature type="transmembrane region" description="Helical" evidence="7">
    <location>
        <begin position="135"/>
        <end position="157"/>
    </location>
</feature>
<proteinExistence type="predicted"/>
<dbReference type="GO" id="GO:0005886">
    <property type="term" value="C:plasma membrane"/>
    <property type="evidence" value="ECO:0007669"/>
    <property type="project" value="UniProtKB-SubCell"/>
</dbReference>
<dbReference type="PROSITE" id="PS00216">
    <property type="entry name" value="SUGAR_TRANSPORT_1"/>
    <property type="match status" value="1"/>
</dbReference>
<feature type="transmembrane region" description="Helical" evidence="7">
    <location>
        <begin position="76"/>
        <end position="95"/>
    </location>
</feature>
<feature type="transmembrane region" description="Helical" evidence="7">
    <location>
        <begin position="195"/>
        <end position="216"/>
    </location>
</feature>
<feature type="transmembrane region" description="Helical" evidence="7">
    <location>
        <begin position="41"/>
        <end position="64"/>
    </location>
</feature>
<protein>
    <submittedName>
        <fullName evidence="9">DHA2 family efflux MFS transporter permease subunit</fullName>
    </submittedName>
</protein>
<keyword evidence="2" id="KW-0813">Transport</keyword>
<evidence type="ECO:0000256" key="3">
    <source>
        <dbReference type="ARBA" id="ARBA00022475"/>
    </source>
</evidence>
<evidence type="ECO:0000259" key="8">
    <source>
        <dbReference type="PROSITE" id="PS50850"/>
    </source>
</evidence>
<dbReference type="InterPro" id="IPR020846">
    <property type="entry name" value="MFS_dom"/>
</dbReference>
<evidence type="ECO:0000313" key="9">
    <source>
        <dbReference type="EMBL" id="MPQ60532.1"/>
    </source>
</evidence>
<dbReference type="InterPro" id="IPR011701">
    <property type="entry name" value="MFS"/>
</dbReference>
<feature type="transmembrane region" description="Helical" evidence="7">
    <location>
        <begin position="393"/>
        <end position="413"/>
    </location>
</feature>
<comment type="caution">
    <text evidence="9">The sequence shown here is derived from an EMBL/GenBank/DDBJ whole genome shotgun (WGS) entry which is preliminary data.</text>
</comment>
<gene>
    <name evidence="9" type="ORF">E4V82_00105</name>
</gene>
<dbReference type="AlphaFoldDB" id="A0A5N7IHS6"/>
<organism evidence="9 10">
    <name type="scientific">Clostridium estertheticum</name>
    <dbReference type="NCBI Taxonomy" id="238834"/>
    <lineage>
        <taxon>Bacteria</taxon>
        <taxon>Bacillati</taxon>
        <taxon>Bacillota</taxon>
        <taxon>Clostridia</taxon>
        <taxon>Eubacteriales</taxon>
        <taxon>Clostridiaceae</taxon>
        <taxon>Clostridium</taxon>
    </lineage>
</organism>
<evidence type="ECO:0000313" key="10">
    <source>
        <dbReference type="Proteomes" id="UP000342249"/>
    </source>
</evidence>
<feature type="transmembrane region" description="Helical" evidence="7">
    <location>
        <begin position="163"/>
        <end position="183"/>
    </location>
</feature>
<dbReference type="CDD" id="cd17321">
    <property type="entry name" value="MFS_MMR_MDR_like"/>
    <property type="match status" value="1"/>
</dbReference>
<evidence type="ECO:0000256" key="2">
    <source>
        <dbReference type="ARBA" id="ARBA00022448"/>
    </source>
</evidence>
<feature type="transmembrane region" description="Helical" evidence="7">
    <location>
        <begin position="328"/>
        <end position="347"/>
    </location>
</feature>
<reference evidence="9" key="1">
    <citation type="journal article" date="2019" name="Lett. Appl. Microbiol.">
        <title>A case of 'blown pack' spoilage of vacuum-packaged pork likely associated with Clostridium estertheticum in Canada.</title>
        <authorList>
            <person name="Zhang P."/>
            <person name="Ward P."/>
            <person name="McMullen L.M."/>
            <person name="Yang X."/>
        </authorList>
    </citation>
    <scope>NUCLEOTIDE SEQUENCE [LARGE SCALE GENOMIC DNA]</scope>
    <source>
        <strain evidence="9">MA19</strain>
    </source>
</reference>
<dbReference type="InterPro" id="IPR004638">
    <property type="entry name" value="EmrB-like"/>
</dbReference>
<feature type="transmembrane region" description="Helical" evidence="7">
    <location>
        <begin position="222"/>
        <end position="242"/>
    </location>
</feature>
<dbReference type="Gene3D" id="1.20.1720.10">
    <property type="entry name" value="Multidrug resistance protein D"/>
    <property type="match status" value="1"/>
</dbReference>